<dbReference type="PANTHER" id="PTHR30408">
    <property type="entry name" value="TYPE-1 RESTRICTION ENZYME ECOKI SPECIFICITY PROTEIN"/>
    <property type="match status" value="1"/>
</dbReference>
<dbReference type="SUPFAM" id="SSF116734">
    <property type="entry name" value="DNA methylase specificity domain"/>
    <property type="match status" value="2"/>
</dbReference>
<sequence>MIEIRKYKFDELYSMSSGINTSPDQAGHGHPFLSFSTVFNNIFIPQELPDLMNTDEKEQKTFSIRAGDIFLTRTSETLDELAMSCVALKDYPCATFSGFVKRLRPIDSEKVYPKFIAFYLRSPIFRKTITNNAVMTLRASFNEAIFSYLYVNLPSYNDQVKIGDFLYSIYEKIEVDKSLKLKFENFVSTIYSFYFINFNCFDSDKNKKLTFNNVLNRDIPSGWNVFSLSEICDIRKGDLITEKTADTSGCYKVISAGISNSYMHSEFNREVYTITVSASGASAGYVNFWRERIFASDCITIRGNTDALTFYIYEYLKTVQNYIFSQARGSAQPHVYSNDLYNLKILIPPNEILEKFSNFAFILNERIRNAIEENNQLTTLYNWLLPMLMNGMISIRDAEEHLAKTFEQNE</sequence>
<evidence type="ECO:0000256" key="2">
    <source>
        <dbReference type="ARBA" id="ARBA00022747"/>
    </source>
</evidence>
<comment type="caution">
    <text evidence="5">The sequence shown here is derived from an EMBL/GenBank/DDBJ whole genome shotgun (WGS) entry which is preliminary data.</text>
</comment>
<dbReference type="InterPro" id="IPR052021">
    <property type="entry name" value="Type-I_RS_S_subunit"/>
</dbReference>
<feature type="domain" description="Type I restriction modification DNA specificity" evidence="4">
    <location>
        <begin position="40"/>
        <end position="180"/>
    </location>
</feature>
<evidence type="ECO:0000256" key="3">
    <source>
        <dbReference type="ARBA" id="ARBA00023125"/>
    </source>
</evidence>
<keyword evidence="2" id="KW-0680">Restriction system</keyword>
<protein>
    <submittedName>
        <fullName evidence="5">Restriction endonuclease subunit S</fullName>
    </submittedName>
</protein>
<dbReference type="GO" id="GO:0004519">
    <property type="term" value="F:endonuclease activity"/>
    <property type="evidence" value="ECO:0007669"/>
    <property type="project" value="UniProtKB-KW"/>
</dbReference>
<dbReference type="EMBL" id="JAPEQW010000017">
    <property type="protein sequence ID" value="MCW8040087.1"/>
    <property type="molecule type" value="Genomic_DNA"/>
</dbReference>
<evidence type="ECO:0000313" key="5">
    <source>
        <dbReference type="EMBL" id="MCW8040087.1"/>
    </source>
</evidence>
<dbReference type="PANTHER" id="PTHR30408:SF13">
    <property type="entry name" value="TYPE I RESTRICTION ENZYME HINDI SPECIFICITY SUBUNIT"/>
    <property type="match status" value="1"/>
</dbReference>
<evidence type="ECO:0000259" key="4">
    <source>
        <dbReference type="Pfam" id="PF01420"/>
    </source>
</evidence>
<keyword evidence="3" id="KW-0238">DNA-binding</keyword>
<dbReference type="Gene3D" id="3.90.220.20">
    <property type="entry name" value="DNA methylase specificity domains"/>
    <property type="match status" value="2"/>
</dbReference>
<dbReference type="Proteomes" id="UP001209682">
    <property type="component" value="Unassembled WGS sequence"/>
</dbReference>
<evidence type="ECO:0000313" key="6">
    <source>
        <dbReference type="Proteomes" id="UP001209682"/>
    </source>
</evidence>
<comment type="similarity">
    <text evidence="1">Belongs to the type-I restriction system S methylase family.</text>
</comment>
<evidence type="ECO:0000256" key="1">
    <source>
        <dbReference type="ARBA" id="ARBA00010923"/>
    </source>
</evidence>
<keyword evidence="5" id="KW-0378">Hydrolase</keyword>
<name>A0ABT3NKK3_9GAMM</name>
<keyword evidence="5" id="KW-0540">Nuclease</keyword>
<dbReference type="Gene3D" id="1.10.287.1120">
    <property type="entry name" value="Bipartite methylase S protein"/>
    <property type="match status" value="1"/>
</dbReference>
<dbReference type="RefSeq" id="WP_265465563.1">
    <property type="nucleotide sequence ID" value="NZ_JAPEQW010000017.1"/>
</dbReference>
<proteinExistence type="inferred from homology"/>
<dbReference type="CDD" id="cd17291">
    <property type="entry name" value="RMtype1_S_MgeORF438P-TRD-CR_like"/>
    <property type="match status" value="1"/>
</dbReference>
<dbReference type="InterPro" id="IPR044946">
    <property type="entry name" value="Restrct_endonuc_typeI_TRD_sf"/>
</dbReference>
<keyword evidence="6" id="KW-1185">Reference proteome</keyword>
<reference evidence="5 6" key="1">
    <citation type="submission" date="2022-11" db="EMBL/GenBank/DDBJ databases">
        <title>Acinetobacter entericus sp. nov., isolated from the gut of the plastic-eating larvae of the Coleoptera insect Zophobas atratus.</title>
        <authorList>
            <person name="Dong X."/>
            <person name="Yang Y."/>
        </authorList>
    </citation>
    <scope>NUCLEOTIDE SEQUENCE [LARGE SCALE GENOMIC DNA]</scope>
    <source>
        <strain evidence="5 6">BIT-DXN8</strain>
    </source>
</reference>
<accession>A0ABT3NKK3</accession>
<keyword evidence="5" id="KW-0255">Endonuclease</keyword>
<organism evidence="5 6">
    <name type="scientific">Acinetobacter entericus</name>
    <dbReference type="NCBI Taxonomy" id="2989714"/>
    <lineage>
        <taxon>Bacteria</taxon>
        <taxon>Pseudomonadati</taxon>
        <taxon>Pseudomonadota</taxon>
        <taxon>Gammaproteobacteria</taxon>
        <taxon>Moraxellales</taxon>
        <taxon>Moraxellaceae</taxon>
        <taxon>Acinetobacter</taxon>
    </lineage>
</organism>
<feature type="domain" description="Type I restriction modification DNA specificity" evidence="4">
    <location>
        <begin position="220"/>
        <end position="373"/>
    </location>
</feature>
<dbReference type="Pfam" id="PF01420">
    <property type="entry name" value="Methylase_S"/>
    <property type="match status" value="2"/>
</dbReference>
<gene>
    <name evidence="5" type="ORF">OKC24_13160</name>
</gene>
<dbReference type="InterPro" id="IPR000055">
    <property type="entry name" value="Restrct_endonuc_typeI_TRD"/>
</dbReference>